<dbReference type="STRING" id="1073325.SAMN05444483_10216"/>
<dbReference type="RefSeq" id="WP_072876916.1">
    <property type="nucleotide sequence ID" value="NZ_FQVT01000002.1"/>
</dbReference>
<dbReference type="AlphaFoldDB" id="A0A1M5DLR4"/>
<dbReference type="Gene3D" id="3.90.220.20">
    <property type="entry name" value="DNA methylase specificity domains"/>
    <property type="match status" value="2"/>
</dbReference>
<feature type="domain" description="Type I restriction modification DNA specificity" evidence="5">
    <location>
        <begin position="199"/>
        <end position="371"/>
    </location>
</feature>
<evidence type="ECO:0000259" key="5">
    <source>
        <dbReference type="Pfam" id="PF01420"/>
    </source>
</evidence>
<sequence>MIELVELKEICNISSGGTPSRKNSSFYKGEVKWAKISDLEKAGDGFIYDTEEKITTLGLKNIRNRVFESETLFLAMYGSVGKTAITKNKMSCNQAILGITAKDDEKLNLKYLRYWLDSNKEKLLNSAKGVALKNLSARMVKDLKIPLPLIETQKRIAEILDNAAALRDKTKQLLDEYDQLAKSIFLEMFGDPVTKQKAFKRVALDSIVKISSGSTPSRKTESYWNGDIPWVKTGEVNSKLILDTEEKISEEGLRNSSCKIYTKGSIIIAMYGQGKTRGQVGMLGVNSATNQACAVLQPSDKINFSYLYEYLKLSYNDLRSLGRGGNQPNLNAGLIKNYQIFLPPIDLQNQFAGKIALIEQQKDLAKQELQESENLFHALLKSAFKGELVKEEKFETA</sequence>
<dbReference type="InterPro" id="IPR000055">
    <property type="entry name" value="Restrct_endonuc_typeI_TRD"/>
</dbReference>
<reference evidence="7" key="1">
    <citation type="submission" date="2016-11" db="EMBL/GenBank/DDBJ databases">
        <authorList>
            <person name="Varghese N."/>
            <person name="Submissions S."/>
        </authorList>
    </citation>
    <scope>NUCLEOTIDE SEQUENCE [LARGE SCALE GENOMIC DNA]</scope>
    <source>
        <strain evidence="7">DSM 24579</strain>
    </source>
</reference>
<keyword evidence="4" id="KW-0175">Coiled coil</keyword>
<keyword evidence="2" id="KW-0680">Restriction system</keyword>
<dbReference type="PANTHER" id="PTHR30408">
    <property type="entry name" value="TYPE-1 RESTRICTION ENZYME ECOKI SPECIFICITY PROTEIN"/>
    <property type="match status" value="1"/>
</dbReference>
<gene>
    <name evidence="6" type="ORF">SAMN05444483_10216</name>
</gene>
<feature type="coiled-coil region" evidence="4">
    <location>
        <begin position="149"/>
        <end position="183"/>
    </location>
</feature>
<name>A0A1M5DLR4_SALEC</name>
<evidence type="ECO:0000313" key="7">
    <source>
        <dbReference type="Proteomes" id="UP000183945"/>
    </source>
</evidence>
<dbReference type="EMBL" id="FQVT01000002">
    <property type="protein sequence ID" value="SHF67841.1"/>
    <property type="molecule type" value="Genomic_DNA"/>
</dbReference>
<dbReference type="CDD" id="cd17275">
    <property type="entry name" value="RMtype1_S_MjaORF132P-TRD1-CR1_like"/>
    <property type="match status" value="1"/>
</dbReference>
<proteinExistence type="inferred from homology"/>
<evidence type="ECO:0000256" key="2">
    <source>
        <dbReference type="ARBA" id="ARBA00022747"/>
    </source>
</evidence>
<dbReference type="SUPFAM" id="SSF116734">
    <property type="entry name" value="DNA methylase specificity domain"/>
    <property type="match status" value="2"/>
</dbReference>
<dbReference type="OrthoDB" id="9816225at2"/>
<organism evidence="6 7">
    <name type="scientific">Salegentibacter echinorum</name>
    <dbReference type="NCBI Taxonomy" id="1073325"/>
    <lineage>
        <taxon>Bacteria</taxon>
        <taxon>Pseudomonadati</taxon>
        <taxon>Bacteroidota</taxon>
        <taxon>Flavobacteriia</taxon>
        <taxon>Flavobacteriales</taxon>
        <taxon>Flavobacteriaceae</taxon>
        <taxon>Salegentibacter</taxon>
    </lineage>
</organism>
<protein>
    <submittedName>
        <fullName evidence="6">Type I restriction enzyme, S subunit</fullName>
    </submittedName>
</protein>
<dbReference type="Pfam" id="PF01420">
    <property type="entry name" value="Methylase_S"/>
    <property type="match status" value="2"/>
</dbReference>
<dbReference type="Proteomes" id="UP000183945">
    <property type="component" value="Unassembled WGS sequence"/>
</dbReference>
<comment type="similarity">
    <text evidence="1">Belongs to the type-I restriction system S methylase family.</text>
</comment>
<dbReference type="CDD" id="cd17287">
    <property type="entry name" value="RMtype1_S_EcoN10ORF171P_TRD2-CR2_like"/>
    <property type="match status" value="1"/>
</dbReference>
<evidence type="ECO:0000256" key="3">
    <source>
        <dbReference type="ARBA" id="ARBA00023125"/>
    </source>
</evidence>
<keyword evidence="7" id="KW-1185">Reference proteome</keyword>
<accession>A0A1M5DLR4</accession>
<evidence type="ECO:0000256" key="4">
    <source>
        <dbReference type="SAM" id="Coils"/>
    </source>
</evidence>
<dbReference type="GO" id="GO:0009307">
    <property type="term" value="P:DNA restriction-modification system"/>
    <property type="evidence" value="ECO:0007669"/>
    <property type="project" value="UniProtKB-KW"/>
</dbReference>
<dbReference type="PANTHER" id="PTHR30408:SF12">
    <property type="entry name" value="TYPE I RESTRICTION ENZYME MJAVIII SPECIFICITY SUBUNIT"/>
    <property type="match status" value="1"/>
</dbReference>
<keyword evidence="3" id="KW-0238">DNA-binding</keyword>
<dbReference type="GO" id="GO:0003677">
    <property type="term" value="F:DNA binding"/>
    <property type="evidence" value="ECO:0007669"/>
    <property type="project" value="UniProtKB-KW"/>
</dbReference>
<evidence type="ECO:0000256" key="1">
    <source>
        <dbReference type="ARBA" id="ARBA00010923"/>
    </source>
</evidence>
<dbReference type="InterPro" id="IPR044946">
    <property type="entry name" value="Restrct_endonuc_typeI_TRD_sf"/>
</dbReference>
<evidence type="ECO:0000313" key="6">
    <source>
        <dbReference type="EMBL" id="SHF67841.1"/>
    </source>
</evidence>
<feature type="domain" description="Type I restriction modification DNA specificity" evidence="5">
    <location>
        <begin position="3"/>
        <end position="173"/>
    </location>
</feature>
<dbReference type="InterPro" id="IPR052021">
    <property type="entry name" value="Type-I_RS_S_subunit"/>
</dbReference>